<dbReference type="PANTHER" id="PTHR11224">
    <property type="entry name" value="MAKORIN-RELATED"/>
    <property type="match status" value="1"/>
</dbReference>
<dbReference type="RefSeq" id="XP_003748215.1">
    <property type="nucleotide sequence ID" value="XM_003748167.1"/>
</dbReference>
<keyword evidence="6 8" id="KW-0863">Zinc-finger</keyword>
<dbReference type="GeneID" id="100908754"/>
<dbReference type="InterPro" id="IPR045072">
    <property type="entry name" value="MKRN-like"/>
</dbReference>
<comment type="catalytic activity">
    <reaction evidence="1">
        <text>S-ubiquitinyl-[E2 ubiquitin-conjugating enzyme]-L-cysteine + [acceptor protein]-L-lysine = [E2 ubiquitin-conjugating enzyme]-L-cysteine + N(6)-ubiquitinyl-[acceptor protein]-L-lysine.</text>
        <dbReference type="EC" id="2.3.2.27"/>
    </reaction>
</comment>
<feature type="domain" description="C3H1-type" evidence="10">
    <location>
        <begin position="233"/>
        <end position="262"/>
    </location>
</feature>
<dbReference type="InterPro" id="IPR013083">
    <property type="entry name" value="Znf_RING/FYVE/PHD"/>
</dbReference>
<dbReference type="Pfam" id="PF18044">
    <property type="entry name" value="zf-CCCH_4"/>
    <property type="match status" value="1"/>
</dbReference>
<evidence type="ECO:0000256" key="1">
    <source>
        <dbReference type="ARBA" id="ARBA00000900"/>
    </source>
</evidence>
<dbReference type="SUPFAM" id="SSF90229">
    <property type="entry name" value="CCCH zinc finger"/>
    <property type="match status" value="2"/>
</dbReference>
<proteinExistence type="predicted"/>
<organism evidence="11 12">
    <name type="scientific">Galendromus occidentalis</name>
    <name type="common">western predatory mite</name>
    <dbReference type="NCBI Taxonomy" id="34638"/>
    <lineage>
        <taxon>Eukaryota</taxon>
        <taxon>Metazoa</taxon>
        <taxon>Ecdysozoa</taxon>
        <taxon>Arthropoda</taxon>
        <taxon>Chelicerata</taxon>
        <taxon>Arachnida</taxon>
        <taxon>Acari</taxon>
        <taxon>Parasitiformes</taxon>
        <taxon>Mesostigmata</taxon>
        <taxon>Gamasina</taxon>
        <taxon>Phytoseioidea</taxon>
        <taxon>Phytoseiidae</taxon>
        <taxon>Typhlodrominae</taxon>
        <taxon>Galendromus</taxon>
    </lineage>
</organism>
<dbReference type="InterPro" id="IPR041367">
    <property type="entry name" value="Znf-CCCH_4"/>
</dbReference>
<feature type="domain" description="C3H1-type" evidence="10">
    <location>
        <begin position="38"/>
        <end position="60"/>
    </location>
</feature>
<feature type="zinc finger region" description="C3H1-type" evidence="8">
    <location>
        <begin position="38"/>
        <end position="60"/>
    </location>
</feature>
<dbReference type="Pfam" id="PF00642">
    <property type="entry name" value="zf-CCCH"/>
    <property type="match status" value="1"/>
</dbReference>
<keyword evidence="4 8" id="KW-0479">Metal-binding</keyword>
<dbReference type="PROSITE" id="PS50103">
    <property type="entry name" value="ZF_C3H1"/>
    <property type="match status" value="3"/>
</dbReference>
<protein>
    <recommendedName>
        <fullName evidence="2">RING-type E3 ubiquitin transferase</fullName>
        <ecNumber evidence="2">2.3.2.27</ecNumber>
    </recommendedName>
</protein>
<evidence type="ECO:0000256" key="2">
    <source>
        <dbReference type="ARBA" id="ARBA00012483"/>
    </source>
</evidence>
<accession>A0AAJ6QYN1</accession>
<dbReference type="Gene3D" id="3.30.40.10">
    <property type="entry name" value="Zinc/RING finger domain, C3HC4 (zinc finger)"/>
    <property type="match status" value="1"/>
</dbReference>
<evidence type="ECO:0000256" key="6">
    <source>
        <dbReference type="ARBA" id="ARBA00022771"/>
    </source>
</evidence>
<dbReference type="InterPro" id="IPR017907">
    <property type="entry name" value="Znf_RING_CS"/>
</dbReference>
<dbReference type="InterPro" id="IPR000571">
    <property type="entry name" value="Znf_CCCH"/>
</dbReference>
<evidence type="ECO:0000313" key="12">
    <source>
        <dbReference type="RefSeq" id="XP_003748215.1"/>
    </source>
</evidence>
<dbReference type="AlphaFoldDB" id="A0AAJ6QYN1"/>
<dbReference type="SMART" id="SM00356">
    <property type="entry name" value="ZnF_C3H1"/>
    <property type="match status" value="4"/>
</dbReference>
<keyword evidence="5" id="KW-0677">Repeat</keyword>
<name>A0AAJ6QYN1_9ACAR</name>
<evidence type="ECO:0000256" key="5">
    <source>
        <dbReference type="ARBA" id="ARBA00022737"/>
    </source>
</evidence>
<evidence type="ECO:0000256" key="8">
    <source>
        <dbReference type="PROSITE-ProRule" id="PRU00723"/>
    </source>
</evidence>
<evidence type="ECO:0000259" key="10">
    <source>
        <dbReference type="PROSITE" id="PS50103"/>
    </source>
</evidence>
<dbReference type="SUPFAM" id="SSF57850">
    <property type="entry name" value="RING/U-box"/>
    <property type="match status" value="1"/>
</dbReference>
<dbReference type="PANTHER" id="PTHR11224:SF10">
    <property type="entry name" value="IP09428P-RELATED"/>
    <property type="match status" value="1"/>
</dbReference>
<keyword evidence="7 8" id="KW-0862">Zinc</keyword>
<dbReference type="GO" id="GO:0061630">
    <property type="term" value="F:ubiquitin protein ligase activity"/>
    <property type="evidence" value="ECO:0007669"/>
    <property type="project" value="UniProtKB-EC"/>
</dbReference>
<feature type="domain" description="C3H1-type" evidence="10">
    <location>
        <begin position="5"/>
        <end position="32"/>
    </location>
</feature>
<dbReference type="SMART" id="SM00184">
    <property type="entry name" value="RING"/>
    <property type="match status" value="1"/>
</dbReference>
<dbReference type="GO" id="GO:0000209">
    <property type="term" value="P:protein polyubiquitination"/>
    <property type="evidence" value="ECO:0007669"/>
    <property type="project" value="InterPro"/>
</dbReference>
<dbReference type="PROSITE" id="PS50089">
    <property type="entry name" value="ZF_RING_2"/>
    <property type="match status" value="1"/>
</dbReference>
<dbReference type="InterPro" id="IPR001841">
    <property type="entry name" value="Znf_RING"/>
</dbReference>
<keyword evidence="11" id="KW-1185">Reference proteome</keyword>
<feature type="domain" description="RING-type" evidence="9">
    <location>
        <begin position="150"/>
        <end position="204"/>
    </location>
</feature>
<dbReference type="KEGG" id="goe:100908754"/>
<evidence type="ECO:0000259" key="9">
    <source>
        <dbReference type="PROSITE" id="PS50089"/>
    </source>
</evidence>
<evidence type="ECO:0000313" key="11">
    <source>
        <dbReference type="Proteomes" id="UP000694867"/>
    </source>
</evidence>
<evidence type="ECO:0000256" key="4">
    <source>
        <dbReference type="ARBA" id="ARBA00022723"/>
    </source>
</evidence>
<dbReference type="Pfam" id="PF13639">
    <property type="entry name" value="zf-RING_2"/>
    <property type="match status" value="1"/>
</dbReference>
<gene>
    <name evidence="12" type="primary">LOC100908754</name>
</gene>
<feature type="zinc finger region" description="C3H1-type" evidence="8">
    <location>
        <begin position="233"/>
        <end position="262"/>
    </location>
</feature>
<dbReference type="EC" id="2.3.2.27" evidence="2"/>
<keyword evidence="3" id="KW-0808">Transferase</keyword>
<dbReference type="GO" id="GO:0008270">
    <property type="term" value="F:zinc ion binding"/>
    <property type="evidence" value="ECO:0007669"/>
    <property type="project" value="UniProtKB-KW"/>
</dbReference>
<dbReference type="Gene3D" id="4.10.1000.10">
    <property type="entry name" value="Zinc finger, CCCH-type"/>
    <property type="match status" value="1"/>
</dbReference>
<dbReference type="Proteomes" id="UP000694867">
    <property type="component" value="Unplaced"/>
</dbReference>
<sequence>MAGRAPRSILCRYYLSYSCRAGNRCRFSHDKTTGILPLCRYFETGLCRHGERCRYRHVSDQADSAPSPSSSGAQPNEAPVKLCELHMISGACRIKECRAIHGRLCKTCSMYVLHPSNPALADQHVEECRRTCREQKKSASLLARSSQLQCGICLDVVLEKEAESSRIFGVLEECSHVFCWDCIRQWRKTKTVCPKVARGCPGCRTESFVVVPSAYFVTEGERKRTLIESFKIALSKKECKLFDQGRGICPFASRCLSRHALPDGTILPKSGPDDREGEPSWQYLLLEDGSVAVIAGPVGSRLVHVIPGPSQYGGYYVRV</sequence>
<dbReference type="InterPro" id="IPR036855">
    <property type="entry name" value="Znf_CCCH_sf"/>
</dbReference>
<dbReference type="PROSITE" id="PS00518">
    <property type="entry name" value="ZF_RING_1"/>
    <property type="match status" value="1"/>
</dbReference>
<feature type="zinc finger region" description="C3H1-type" evidence="8">
    <location>
        <begin position="5"/>
        <end position="32"/>
    </location>
</feature>
<reference evidence="12" key="1">
    <citation type="submission" date="2025-08" db="UniProtKB">
        <authorList>
            <consortium name="RefSeq"/>
        </authorList>
    </citation>
    <scope>IDENTIFICATION</scope>
</reference>
<evidence type="ECO:0000256" key="3">
    <source>
        <dbReference type="ARBA" id="ARBA00022679"/>
    </source>
</evidence>
<evidence type="ECO:0000256" key="7">
    <source>
        <dbReference type="ARBA" id="ARBA00022833"/>
    </source>
</evidence>